<comment type="catalytic activity">
    <reaction evidence="7">
        <text>heme b + 2 H(+) = protoporphyrin IX + Fe(2+)</text>
        <dbReference type="Rhea" id="RHEA:22584"/>
        <dbReference type="ChEBI" id="CHEBI:15378"/>
        <dbReference type="ChEBI" id="CHEBI:29033"/>
        <dbReference type="ChEBI" id="CHEBI:57306"/>
        <dbReference type="ChEBI" id="CHEBI:60344"/>
        <dbReference type="EC" id="4.98.1.1"/>
    </reaction>
</comment>
<feature type="binding site" evidence="7">
    <location>
        <position position="187"/>
    </location>
    <ligand>
        <name>Fe(2+)</name>
        <dbReference type="ChEBI" id="CHEBI:29033"/>
    </ligand>
</feature>
<dbReference type="SUPFAM" id="SSF53800">
    <property type="entry name" value="Chelatase"/>
    <property type="match status" value="1"/>
</dbReference>
<dbReference type="Pfam" id="PF00762">
    <property type="entry name" value="Ferrochelatase"/>
    <property type="match status" value="1"/>
</dbReference>
<dbReference type="Gene3D" id="3.40.50.1400">
    <property type="match status" value="2"/>
</dbReference>
<dbReference type="GO" id="GO:0005737">
    <property type="term" value="C:cytoplasm"/>
    <property type="evidence" value="ECO:0007669"/>
    <property type="project" value="UniProtKB-SubCell"/>
</dbReference>
<evidence type="ECO:0000256" key="5">
    <source>
        <dbReference type="ARBA" id="ARBA00023244"/>
    </source>
</evidence>
<dbReference type="PANTHER" id="PTHR11108:SF1">
    <property type="entry name" value="FERROCHELATASE, MITOCHONDRIAL"/>
    <property type="match status" value="1"/>
</dbReference>
<dbReference type="NCBIfam" id="TIGR00109">
    <property type="entry name" value="hemH"/>
    <property type="match status" value="1"/>
</dbReference>
<keyword evidence="7" id="KW-0479">Metal-binding</keyword>
<dbReference type="InterPro" id="IPR033659">
    <property type="entry name" value="Ferrochelatase_N"/>
</dbReference>
<accession>A0AAX1EJ20</accession>
<sequence>MKKGLLLINLGTPEHPDIFSVGRYLSEFLADKRVIDLPAPLRYLLLYGFILPFRLKASTAAYRSIWTAKGSPLLYHSQRLVKKVQQKAGNECKVVLGMRYGRPSIDEALQSLKSCEHITILPLYPQYSSAATGSSIEYCLHLMKTQTIFPSLKIIRDFYQHPAFIKAQAELIAPFFTKQDHLLFSYHGLPERQLLKKACPVLCERECRPMMLDNQACYRAQCYQTSRLLAQQLNLTETQFSTSFQSRLGKTPWIKPYTDEMLPLLISKGIKRLVVACPSFMADCLETLEEIGIRAREQWLAAGGEELKLVTCLNDNASWAEAILKITRIHS</sequence>
<dbReference type="CDD" id="cd00419">
    <property type="entry name" value="Ferrochelatase_C"/>
    <property type="match status" value="1"/>
</dbReference>
<evidence type="ECO:0000313" key="9">
    <source>
        <dbReference type="EMBL" id="QBR85060.1"/>
    </source>
</evidence>
<dbReference type="PANTHER" id="PTHR11108">
    <property type="entry name" value="FERROCHELATASE"/>
    <property type="match status" value="1"/>
</dbReference>
<keyword evidence="4 7" id="KW-0456">Lyase</keyword>
<proteinExistence type="inferred from homology"/>
<evidence type="ECO:0000256" key="3">
    <source>
        <dbReference type="ARBA" id="ARBA00023133"/>
    </source>
</evidence>
<comment type="subcellular location">
    <subcellularLocation>
        <location evidence="7">Cytoplasm</location>
    </subcellularLocation>
</comment>
<dbReference type="HAMAP" id="MF_00323">
    <property type="entry name" value="Ferrochelatase"/>
    <property type="match status" value="1"/>
</dbReference>
<dbReference type="CDD" id="cd03411">
    <property type="entry name" value="Ferrochelatase_N"/>
    <property type="match status" value="1"/>
</dbReference>
<dbReference type="InterPro" id="IPR033644">
    <property type="entry name" value="Ferrochelatase_C"/>
</dbReference>
<evidence type="ECO:0000256" key="7">
    <source>
        <dbReference type="HAMAP-Rule" id="MF_00323"/>
    </source>
</evidence>
<comment type="catalytic activity">
    <reaction evidence="6">
        <text>Fe-coproporphyrin III + 2 H(+) = coproporphyrin III + Fe(2+)</text>
        <dbReference type="Rhea" id="RHEA:49572"/>
        <dbReference type="ChEBI" id="CHEBI:15378"/>
        <dbReference type="ChEBI" id="CHEBI:29033"/>
        <dbReference type="ChEBI" id="CHEBI:68438"/>
        <dbReference type="ChEBI" id="CHEBI:131725"/>
        <dbReference type="EC" id="4.99.1.9"/>
    </reaction>
    <physiologicalReaction direction="right-to-left" evidence="6">
        <dbReference type="Rhea" id="RHEA:49574"/>
    </physiologicalReaction>
</comment>
<dbReference type="Proteomes" id="UP000295517">
    <property type="component" value="Chromosome"/>
</dbReference>
<dbReference type="GO" id="GO:0006783">
    <property type="term" value="P:heme biosynthetic process"/>
    <property type="evidence" value="ECO:0007669"/>
    <property type="project" value="UniProtKB-UniRule"/>
</dbReference>
<dbReference type="EC" id="4.98.1.1" evidence="7"/>
<dbReference type="RefSeq" id="WP_135061177.1">
    <property type="nucleotide sequence ID" value="NZ_CP038254.1"/>
</dbReference>
<keyword evidence="2 7" id="KW-0408">Iron</keyword>
<comment type="function">
    <text evidence="7">Catalyzes the ferrous insertion into protoporphyrin IX.</text>
</comment>
<reference evidence="9 10" key="1">
    <citation type="submission" date="2019-03" db="EMBL/GenBank/DDBJ databases">
        <title>Diverse conjugative elements silence natural transformation in Legionella species.</title>
        <authorList>
            <person name="Durieux I."/>
            <person name="Ginevra C."/>
            <person name="Attaiech L."/>
            <person name="Picq K."/>
            <person name="Juan P.A."/>
            <person name="Jarraud S."/>
            <person name="Charpentier X."/>
        </authorList>
    </citation>
    <scope>NUCLEOTIDE SEQUENCE [LARGE SCALE GENOMIC DNA]</scope>
    <source>
        <strain evidence="9 10">HL-0427-4011</strain>
    </source>
</reference>
<evidence type="ECO:0000256" key="2">
    <source>
        <dbReference type="ARBA" id="ARBA00023004"/>
    </source>
</evidence>
<evidence type="ECO:0000256" key="4">
    <source>
        <dbReference type="ARBA" id="ARBA00023239"/>
    </source>
</evidence>
<evidence type="ECO:0000313" key="10">
    <source>
        <dbReference type="Proteomes" id="UP000295517"/>
    </source>
</evidence>
<evidence type="ECO:0000256" key="6">
    <source>
        <dbReference type="ARBA" id="ARBA00024536"/>
    </source>
</evidence>
<keyword evidence="3 7" id="KW-0350">Heme biosynthesis</keyword>
<evidence type="ECO:0000256" key="1">
    <source>
        <dbReference type="ARBA" id="ARBA00007718"/>
    </source>
</evidence>
<protein>
    <recommendedName>
        <fullName evidence="7">Ferrochelatase</fullName>
        <ecNumber evidence="7">4.98.1.1</ecNumber>
    </recommendedName>
    <alternativeName>
        <fullName evidence="7">Heme synthase</fullName>
    </alternativeName>
    <alternativeName>
        <fullName evidence="7">Protoheme ferro-lyase</fullName>
    </alternativeName>
</protein>
<keyword evidence="7" id="KW-0963">Cytoplasm</keyword>
<dbReference type="GO" id="GO:0046872">
    <property type="term" value="F:metal ion binding"/>
    <property type="evidence" value="ECO:0007669"/>
    <property type="project" value="UniProtKB-KW"/>
</dbReference>
<feature type="binding site" evidence="7">
    <location>
        <position position="286"/>
    </location>
    <ligand>
        <name>Fe(2+)</name>
        <dbReference type="ChEBI" id="CHEBI:29033"/>
    </ligand>
</feature>
<dbReference type="EMBL" id="CP038254">
    <property type="protein sequence ID" value="QBR85060.1"/>
    <property type="molecule type" value="Genomic_DNA"/>
</dbReference>
<dbReference type="GO" id="GO:0004325">
    <property type="term" value="F:ferrochelatase activity"/>
    <property type="evidence" value="ECO:0007669"/>
    <property type="project" value="UniProtKB-UniRule"/>
</dbReference>
<keyword evidence="5 7" id="KW-0627">Porphyrin biosynthesis</keyword>
<comment type="similarity">
    <text evidence="1 7 8">Belongs to the ferrochelatase family.</text>
</comment>
<organism evidence="9 10">
    <name type="scientific">Legionella israelensis</name>
    <dbReference type="NCBI Taxonomy" id="454"/>
    <lineage>
        <taxon>Bacteria</taxon>
        <taxon>Pseudomonadati</taxon>
        <taxon>Pseudomonadota</taxon>
        <taxon>Gammaproteobacteria</taxon>
        <taxon>Legionellales</taxon>
        <taxon>Legionellaceae</taxon>
        <taxon>Legionella</taxon>
    </lineage>
</organism>
<dbReference type="AlphaFoldDB" id="A0AAX1EJ20"/>
<comment type="pathway">
    <text evidence="7">Porphyrin-containing compound metabolism; protoheme biosynthesis; protoheme from protoporphyrin-IX: step 1/1.</text>
</comment>
<name>A0AAX1EJ20_9GAMM</name>
<gene>
    <name evidence="7" type="primary">hemH</name>
    <name evidence="9" type="ORF">E3983_12290</name>
</gene>
<evidence type="ECO:0000256" key="8">
    <source>
        <dbReference type="RuleBase" id="RU004185"/>
    </source>
</evidence>
<dbReference type="InterPro" id="IPR001015">
    <property type="entry name" value="Ferrochelatase"/>
</dbReference>